<accession>A0A178I2R0</accession>
<name>A0A178I2R0_9HYPH</name>
<evidence type="ECO:0000313" key="8">
    <source>
        <dbReference type="Proteomes" id="UP000078389"/>
    </source>
</evidence>
<dbReference type="STRING" id="1770058.A3840_05620"/>
<feature type="transmembrane region" description="Helical" evidence="5">
    <location>
        <begin position="320"/>
        <end position="343"/>
    </location>
</feature>
<feature type="transmembrane region" description="Helical" evidence="5">
    <location>
        <begin position="60"/>
        <end position="78"/>
    </location>
</feature>
<feature type="transmembrane region" description="Helical" evidence="5">
    <location>
        <begin position="157"/>
        <end position="179"/>
    </location>
</feature>
<dbReference type="EMBL" id="LVVY01000068">
    <property type="protein sequence ID" value="OAM78574.1"/>
    <property type="molecule type" value="Genomic_DNA"/>
</dbReference>
<keyword evidence="2 5" id="KW-0812">Transmembrane</keyword>
<dbReference type="AlphaFoldDB" id="A0A178I2R0"/>
<feature type="transmembrane region" description="Helical" evidence="5">
    <location>
        <begin position="191"/>
        <end position="224"/>
    </location>
</feature>
<feature type="transmembrane region" description="Helical" evidence="5">
    <location>
        <begin position="230"/>
        <end position="251"/>
    </location>
</feature>
<organism evidence="7 8">
    <name type="scientific">Devosia elaeis</name>
    <dbReference type="NCBI Taxonomy" id="1770058"/>
    <lineage>
        <taxon>Bacteria</taxon>
        <taxon>Pseudomonadati</taxon>
        <taxon>Pseudomonadota</taxon>
        <taxon>Alphaproteobacteria</taxon>
        <taxon>Hyphomicrobiales</taxon>
        <taxon>Devosiaceae</taxon>
        <taxon>Devosia</taxon>
    </lineage>
</organism>
<evidence type="ECO:0000256" key="2">
    <source>
        <dbReference type="ARBA" id="ARBA00022692"/>
    </source>
</evidence>
<gene>
    <name evidence="7" type="ORF">A3840_05620</name>
</gene>
<dbReference type="InterPro" id="IPR007016">
    <property type="entry name" value="O-antigen_ligase-rel_domated"/>
</dbReference>
<keyword evidence="4 5" id="KW-0472">Membrane</keyword>
<feature type="transmembrane region" description="Helical" evidence="5">
    <location>
        <begin position="84"/>
        <end position="102"/>
    </location>
</feature>
<comment type="subcellular location">
    <subcellularLocation>
        <location evidence="1">Membrane</location>
        <topology evidence="1">Multi-pass membrane protein</topology>
    </subcellularLocation>
</comment>
<evidence type="ECO:0000256" key="1">
    <source>
        <dbReference type="ARBA" id="ARBA00004141"/>
    </source>
</evidence>
<feature type="transmembrane region" description="Helical" evidence="5">
    <location>
        <begin position="271"/>
        <end position="290"/>
    </location>
</feature>
<dbReference type="PANTHER" id="PTHR37422:SF13">
    <property type="entry name" value="LIPOPOLYSACCHARIDE BIOSYNTHESIS PROTEIN PA4999-RELATED"/>
    <property type="match status" value="1"/>
</dbReference>
<dbReference type="Pfam" id="PF04932">
    <property type="entry name" value="Wzy_C"/>
    <property type="match status" value="1"/>
</dbReference>
<evidence type="ECO:0000256" key="4">
    <source>
        <dbReference type="ARBA" id="ARBA00023136"/>
    </source>
</evidence>
<evidence type="ECO:0000256" key="5">
    <source>
        <dbReference type="SAM" id="Phobius"/>
    </source>
</evidence>
<evidence type="ECO:0000259" key="6">
    <source>
        <dbReference type="Pfam" id="PF04932"/>
    </source>
</evidence>
<keyword evidence="3 5" id="KW-1133">Transmembrane helix</keyword>
<feature type="transmembrane region" description="Helical" evidence="5">
    <location>
        <begin position="25"/>
        <end position="48"/>
    </location>
</feature>
<dbReference type="Proteomes" id="UP000078389">
    <property type="component" value="Unassembled WGS sequence"/>
</dbReference>
<dbReference type="GO" id="GO:0016020">
    <property type="term" value="C:membrane"/>
    <property type="evidence" value="ECO:0007669"/>
    <property type="project" value="UniProtKB-SubCell"/>
</dbReference>
<feature type="transmembrane region" description="Helical" evidence="5">
    <location>
        <begin position="352"/>
        <end position="371"/>
    </location>
</feature>
<evidence type="ECO:0000313" key="7">
    <source>
        <dbReference type="EMBL" id="OAM78574.1"/>
    </source>
</evidence>
<protein>
    <recommendedName>
        <fullName evidence="6">O-antigen ligase-related domain-containing protein</fullName>
    </recommendedName>
</protein>
<reference evidence="7 8" key="1">
    <citation type="submission" date="2016-03" db="EMBL/GenBank/DDBJ databases">
        <title>Genome sequencing of Devosia sp. S37.</title>
        <authorList>
            <person name="Mohd Nor M."/>
        </authorList>
    </citation>
    <scope>NUCLEOTIDE SEQUENCE [LARGE SCALE GENOMIC DNA]</scope>
    <source>
        <strain evidence="7 8">S37</strain>
    </source>
</reference>
<dbReference type="InterPro" id="IPR051533">
    <property type="entry name" value="WaaL-like"/>
</dbReference>
<proteinExistence type="predicted"/>
<comment type="caution">
    <text evidence="7">The sequence shown here is derived from an EMBL/GenBank/DDBJ whole genome shotgun (WGS) entry which is preliminary data.</text>
</comment>
<dbReference type="PANTHER" id="PTHR37422">
    <property type="entry name" value="TEICHURONIC ACID BIOSYNTHESIS PROTEIN TUAE"/>
    <property type="match status" value="1"/>
</dbReference>
<feature type="transmembrane region" description="Helical" evidence="5">
    <location>
        <begin position="114"/>
        <end position="137"/>
    </location>
</feature>
<feature type="domain" description="O-antigen ligase-related" evidence="6">
    <location>
        <begin position="196"/>
        <end position="332"/>
    </location>
</feature>
<evidence type="ECO:0000256" key="3">
    <source>
        <dbReference type="ARBA" id="ARBA00022989"/>
    </source>
</evidence>
<sequence length="405" mass="43307">MLGVALIAVATSGKLFETRESSEVLMSAATNSTILRLLALLVAASILAPRITRISIPRSPYFKAFGLFAIICLASTFWSSSALATIGKASELLVGWLIVCFLSRGTDGRARLIAALHLVFYYMAAQVVVVTLLYVLGVPGFSERGAGGITDLLGSRSVAPFISANSLGYYSAALILLVFGTFLSSRLRLRTAFFLLCVFSITLVSSGSRTSLVMAVLGILILWLNGKRMAILAPFAFLLLLVLSANFHAVLEFLQGDVSDSVFFTLSGRTVLWQAAIDAWLLNPVIGYGYGVGSRTAFTLVDLHGFAADISSVHNGFLEVLLGVGVVGFVPWVISVLGLIAVFLKSRRDPEIFSYTGGICIVVFATTVMSLGAGGAMSELVLLMLIAFALHAKVKNTNHDSERRM</sequence>
<keyword evidence="8" id="KW-1185">Reference proteome</keyword>
<feature type="transmembrane region" description="Helical" evidence="5">
    <location>
        <begin position="377"/>
        <end position="394"/>
    </location>
</feature>